<name>T1BR09_9ZZZZ</name>
<proteinExistence type="predicted"/>
<dbReference type="EMBL" id="AUZX01002945">
    <property type="protein sequence ID" value="EQD75301.1"/>
    <property type="molecule type" value="Genomic_DNA"/>
</dbReference>
<protein>
    <submittedName>
        <fullName evidence="2">Uncharacterized protein</fullName>
    </submittedName>
</protein>
<comment type="caution">
    <text evidence="2">The sequence shown here is derived from an EMBL/GenBank/DDBJ whole genome shotgun (WGS) entry which is preliminary data.</text>
</comment>
<reference evidence="2" key="1">
    <citation type="submission" date="2013-08" db="EMBL/GenBank/DDBJ databases">
        <authorList>
            <person name="Mendez C."/>
            <person name="Richter M."/>
            <person name="Ferrer M."/>
            <person name="Sanchez J."/>
        </authorList>
    </citation>
    <scope>NUCLEOTIDE SEQUENCE</scope>
</reference>
<reference evidence="2" key="2">
    <citation type="journal article" date="2014" name="ISME J.">
        <title>Microbial stratification in low pH oxic and suboxic macroscopic growths along an acid mine drainage.</title>
        <authorList>
            <person name="Mendez-Garcia C."/>
            <person name="Mesa V."/>
            <person name="Sprenger R.R."/>
            <person name="Richter M."/>
            <person name="Diez M.S."/>
            <person name="Solano J."/>
            <person name="Bargiela R."/>
            <person name="Golyshina O.V."/>
            <person name="Manteca A."/>
            <person name="Ramos J.L."/>
            <person name="Gallego J.R."/>
            <person name="Llorente I."/>
            <person name="Martins Dos Santos V.A."/>
            <person name="Jensen O.N."/>
            <person name="Pelaez A.I."/>
            <person name="Sanchez J."/>
            <person name="Ferrer M."/>
        </authorList>
    </citation>
    <scope>NUCLEOTIDE SEQUENCE</scope>
</reference>
<evidence type="ECO:0000256" key="1">
    <source>
        <dbReference type="SAM" id="MobiDB-lite"/>
    </source>
</evidence>
<sequence length="80" mass="8887">MPFQKCLEALGIEREAKLVRRDMKPDAELLARLGITFGTDGTVNYSKQDGLVSFETPTLNQKNEPGPPFKIKEPSPVAKK</sequence>
<accession>T1BR09</accession>
<evidence type="ECO:0000313" key="2">
    <source>
        <dbReference type="EMBL" id="EQD75301.1"/>
    </source>
</evidence>
<organism evidence="2">
    <name type="scientific">mine drainage metagenome</name>
    <dbReference type="NCBI Taxonomy" id="410659"/>
    <lineage>
        <taxon>unclassified sequences</taxon>
        <taxon>metagenomes</taxon>
        <taxon>ecological metagenomes</taxon>
    </lineage>
</organism>
<dbReference type="AlphaFoldDB" id="T1BR09"/>
<feature type="region of interest" description="Disordered" evidence="1">
    <location>
        <begin position="57"/>
        <end position="80"/>
    </location>
</feature>
<gene>
    <name evidence="2" type="ORF">B1A_04046</name>
</gene>